<keyword evidence="3" id="KW-1185">Reference proteome</keyword>
<accession>A0ABR0UG43</accession>
<dbReference type="EMBL" id="JABTTQ020002893">
    <property type="protein sequence ID" value="KAK6121534.1"/>
    <property type="molecule type" value="Genomic_DNA"/>
</dbReference>
<comment type="caution">
    <text evidence="2">The sequence shown here is derived from an EMBL/GenBank/DDBJ whole genome shotgun (WGS) entry which is preliminary data.</text>
</comment>
<evidence type="ECO:0000259" key="1">
    <source>
        <dbReference type="Pfam" id="PF24626"/>
    </source>
</evidence>
<name>A0ABR0UG43_REHGL</name>
<gene>
    <name evidence="2" type="ORF">DH2020_044725</name>
</gene>
<proteinExistence type="predicted"/>
<protein>
    <recommendedName>
        <fullName evidence="1">Tf2-1-like SH3-like domain-containing protein</fullName>
    </recommendedName>
</protein>
<dbReference type="Pfam" id="PF24626">
    <property type="entry name" value="SH3_Tf2-1"/>
    <property type="match status" value="1"/>
</dbReference>
<reference evidence="2 3" key="1">
    <citation type="journal article" date="2021" name="Comput. Struct. Biotechnol. J.">
        <title>De novo genome assembly of the potent medicinal plant Rehmannia glutinosa using nanopore technology.</title>
        <authorList>
            <person name="Ma L."/>
            <person name="Dong C."/>
            <person name="Song C."/>
            <person name="Wang X."/>
            <person name="Zheng X."/>
            <person name="Niu Y."/>
            <person name="Chen S."/>
            <person name="Feng W."/>
        </authorList>
    </citation>
    <scope>NUCLEOTIDE SEQUENCE [LARGE SCALE GENOMIC DNA]</scope>
    <source>
        <strain evidence="2">DH-2019</strain>
    </source>
</reference>
<feature type="domain" description="Tf2-1-like SH3-like" evidence="1">
    <location>
        <begin position="75"/>
        <end position="140"/>
    </location>
</feature>
<dbReference type="PANTHER" id="PTHR46148:SF60">
    <property type="entry name" value="CHROMO DOMAIN-CONTAINING PROTEIN"/>
    <property type="match status" value="1"/>
</dbReference>
<evidence type="ECO:0000313" key="2">
    <source>
        <dbReference type="EMBL" id="KAK6121534.1"/>
    </source>
</evidence>
<dbReference type="InterPro" id="IPR056924">
    <property type="entry name" value="SH3_Tf2-1"/>
</dbReference>
<dbReference type="Proteomes" id="UP001318860">
    <property type="component" value="Unassembled WGS sequence"/>
</dbReference>
<organism evidence="2 3">
    <name type="scientific">Rehmannia glutinosa</name>
    <name type="common">Chinese foxglove</name>
    <dbReference type="NCBI Taxonomy" id="99300"/>
    <lineage>
        <taxon>Eukaryota</taxon>
        <taxon>Viridiplantae</taxon>
        <taxon>Streptophyta</taxon>
        <taxon>Embryophyta</taxon>
        <taxon>Tracheophyta</taxon>
        <taxon>Spermatophyta</taxon>
        <taxon>Magnoliopsida</taxon>
        <taxon>eudicotyledons</taxon>
        <taxon>Gunneridae</taxon>
        <taxon>Pentapetalae</taxon>
        <taxon>asterids</taxon>
        <taxon>lamiids</taxon>
        <taxon>Lamiales</taxon>
        <taxon>Orobanchaceae</taxon>
        <taxon>Rehmannieae</taxon>
        <taxon>Rehmannia</taxon>
    </lineage>
</organism>
<dbReference type="PANTHER" id="PTHR46148">
    <property type="entry name" value="CHROMO DOMAIN-CONTAINING PROTEIN"/>
    <property type="match status" value="1"/>
</dbReference>
<evidence type="ECO:0000313" key="3">
    <source>
        <dbReference type="Proteomes" id="UP001318860"/>
    </source>
</evidence>
<sequence length="168" mass="19297">MAPYEALYGRKCRSPICWHEVGEKKEIESEVGRNTDFIEETIEAIRIIGQRIETAQSRQKNYADVRRRPLEFEVGDSVFIKVAPMKGVMRFGKKGKLSPRYVGPYVITKRIGKVAYELDLPGEMSAIHNVFHVSMLKKYVPDPSHVIQTQTAQIREDLSYEEKPVGNR</sequence>